<dbReference type="HOGENOM" id="CLU_046025_2_0_1"/>
<dbReference type="PANTHER" id="PTHR40465">
    <property type="entry name" value="CHROMOSOME 1, WHOLE GENOME SHOTGUN SEQUENCE"/>
    <property type="match status" value="1"/>
</dbReference>
<dbReference type="InterPro" id="IPR045339">
    <property type="entry name" value="DUF6534"/>
</dbReference>
<feature type="transmembrane region" description="Helical" evidence="1">
    <location>
        <begin position="171"/>
        <end position="194"/>
    </location>
</feature>
<feature type="transmembrane region" description="Helical" evidence="1">
    <location>
        <begin position="215"/>
        <end position="234"/>
    </location>
</feature>
<dbReference type="VEuPathDB" id="FungiDB:PLEOSDRAFT_163078"/>
<accession>A0A067NEE8</accession>
<keyword evidence="1" id="KW-0472">Membrane</keyword>
<organism evidence="3 4">
    <name type="scientific">Pleurotus ostreatus (strain PC15)</name>
    <name type="common">Oyster mushroom</name>
    <dbReference type="NCBI Taxonomy" id="1137138"/>
    <lineage>
        <taxon>Eukaryota</taxon>
        <taxon>Fungi</taxon>
        <taxon>Dikarya</taxon>
        <taxon>Basidiomycota</taxon>
        <taxon>Agaricomycotina</taxon>
        <taxon>Agaricomycetes</taxon>
        <taxon>Agaricomycetidae</taxon>
        <taxon>Agaricales</taxon>
        <taxon>Pleurotineae</taxon>
        <taxon>Pleurotaceae</taxon>
        <taxon>Pleurotus</taxon>
    </lineage>
</organism>
<dbReference type="EMBL" id="KL198014">
    <property type="protein sequence ID" value="KDQ22171.1"/>
    <property type="molecule type" value="Genomic_DNA"/>
</dbReference>
<reference evidence="4" key="1">
    <citation type="journal article" date="2014" name="Proc. Natl. Acad. Sci. U.S.A.">
        <title>Extensive sampling of basidiomycete genomes demonstrates inadequacy of the white-rot/brown-rot paradigm for wood decay fungi.</title>
        <authorList>
            <person name="Riley R."/>
            <person name="Salamov A.A."/>
            <person name="Brown D.W."/>
            <person name="Nagy L.G."/>
            <person name="Floudas D."/>
            <person name="Held B.W."/>
            <person name="Levasseur A."/>
            <person name="Lombard V."/>
            <person name="Morin E."/>
            <person name="Otillar R."/>
            <person name="Lindquist E.A."/>
            <person name="Sun H."/>
            <person name="LaButti K.M."/>
            <person name="Schmutz J."/>
            <person name="Jabbour D."/>
            <person name="Luo H."/>
            <person name="Baker S.E."/>
            <person name="Pisabarro A.G."/>
            <person name="Walton J.D."/>
            <person name="Blanchette R.A."/>
            <person name="Henrissat B."/>
            <person name="Martin F."/>
            <person name="Cullen D."/>
            <person name="Hibbett D.S."/>
            <person name="Grigoriev I.V."/>
        </authorList>
    </citation>
    <scope>NUCLEOTIDE SEQUENCE [LARGE SCALE GENOMIC DNA]</scope>
    <source>
        <strain evidence="4">PC15</strain>
    </source>
</reference>
<dbReference type="PANTHER" id="PTHR40465:SF1">
    <property type="entry name" value="DUF6534 DOMAIN-CONTAINING PROTEIN"/>
    <property type="match status" value="1"/>
</dbReference>
<name>A0A067NEE8_PLEO1</name>
<dbReference type="Proteomes" id="UP000027073">
    <property type="component" value="Unassembled WGS sequence"/>
</dbReference>
<evidence type="ECO:0000259" key="2">
    <source>
        <dbReference type="Pfam" id="PF20152"/>
    </source>
</evidence>
<dbReference type="InParanoid" id="A0A067NEE8"/>
<sequence length="345" mass="38895">MPSAKLLFGPMLIGVFFNTILYGVLVVQMLLYFQTYKDSAWIRHFILYLLVLETCNTVFDIAMMYEPLILNFGTPDAITYFPTMIAADPIITVCFRPIVMAPLTHSRTKVAISTPIQLFVAWRISIISRSWLMPALICILGVISLAGGIWTCITVATIRVFSRKPELHWPALTWLLASAIADALITSTLVYSLYKRKTGFKDTDNVIERVIRFTIQTGMITALFAILDVVFFLVSPHTTLNFIWDLALGKLYSNVLMSTLNSRTGWDRIANPHANHNVLFGDETSTSLVITNTRFQFRNSRKSINEINPQPFTAGQFEMDPELSHVVGRINPQHDILDLSLKGNA</sequence>
<keyword evidence="1" id="KW-0812">Transmembrane</keyword>
<feature type="transmembrane region" description="Helical" evidence="1">
    <location>
        <begin position="45"/>
        <end position="65"/>
    </location>
</feature>
<feature type="transmembrane region" description="Helical" evidence="1">
    <location>
        <begin position="131"/>
        <end position="159"/>
    </location>
</feature>
<evidence type="ECO:0000313" key="4">
    <source>
        <dbReference type="Proteomes" id="UP000027073"/>
    </source>
</evidence>
<feature type="domain" description="DUF6534" evidence="2">
    <location>
        <begin position="178"/>
        <end position="264"/>
    </location>
</feature>
<feature type="transmembrane region" description="Helical" evidence="1">
    <location>
        <begin position="12"/>
        <end position="33"/>
    </location>
</feature>
<gene>
    <name evidence="3" type="ORF">PLEOSDRAFT_163078</name>
</gene>
<dbReference type="Pfam" id="PF20152">
    <property type="entry name" value="DUF6534"/>
    <property type="match status" value="1"/>
</dbReference>
<dbReference type="STRING" id="1137138.A0A067NEE8"/>
<evidence type="ECO:0000256" key="1">
    <source>
        <dbReference type="SAM" id="Phobius"/>
    </source>
</evidence>
<dbReference type="OrthoDB" id="3265526at2759"/>
<feature type="transmembrane region" description="Helical" evidence="1">
    <location>
        <begin position="77"/>
        <end position="99"/>
    </location>
</feature>
<proteinExistence type="predicted"/>
<evidence type="ECO:0000313" key="3">
    <source>
        <dbReference type="EMBL" id="KDQ22171.1"/>
    </source>
</evidence>
<keyword evidence="1" id="KW-1133">Transmembrane helix</keyword>
<protein>
    <recommendedName>
        <fullName evidence="2">DUF6534 domain-containing protein</fullName>
    </recommendedName>
</protein>
<dbReference type="AlphaFoldDB" id="A0A067NEE8"/>